<name>A0ACB8ZD84_9ASTR</name>
<sequence>MDSLTDDRTKHLKAFDDTKSGVKGLVDAGVVDIPSIFIRPPDEVAQDLELGRTSLQVPAIDLHGVGDKGSLRRENIVKEIKHASEKWGFFQVVNHGIPVKVVEDMVKGVREFHEQDVEVKKDYYSRDPQRMVKFNTNYDLYMSRAANWRDTLIIDMSSKYHLDPQDLPLVCRCLAGDFYLASKDATVEYINHLMKFVDTLLELLSEALGLEPNYLKMLECDKGKSLAGHYYPTCPKPDQTLGISKHTNASFVTLLVQDEIGGLEVLHQNQWVNVEPIPEAIVVNIGDLLQIISNDRFKSVTHQAFGNVTQARTSVACFFHGVATPPKTYGPIEKLITKESPQIYREFTVVDYMMKFSSRGLDEKLGLNYVRI</sequence>
<organism evidence="1 2">
    <name type="scientific">Smallanthus sonchifolius</name>
    <dbReference type="NCBI Taxonomy" id="185202"/>
    <lineage>
        <taxon>Eukaryota</taxon>
        <taxon>Viridiplantae</taxon>
        <taxon>Streptophyta</taxon>
        <taxon>Embryophyta</taxon>
        <taxon>Tracheophyta</taxon>
        <taxon>Spermatophyta</taxon>
        <taxon>Magnoliopsida</taxon>
        <taxon>eudicotyledons</taxon>
        <taxon>Gunneridae</taxon>
        <taxon>Pentapetalae</taxon>
        <taxon>asterids</taxon>
        <taxon>campanulids</taxon>
        <taxon>Asterales</taxon>
        <taxon>Asteraceae</taxon>
        <taxon>Asteroideae</taxon>
        <taxon>Heliantheae alliance</taxon>
        <taxon>Millerieae</taxon>
        <taxon>Smallanthus</taxon>
    </lineage>
</organism>
<evidence type="ECO:0000313" key="1">
    <source>
        <dbReference type="EMBL" id="KAI3695645.1"/>
    </source>
</evidence>
<comment type="caution">
    <text evidence="1">The sequence shown here is derived from an EMBL/GenBank/DDBJ whole genome shotgun (WGS) entry which is preliminary data.</text>
</comment>
<dbReference type="Proteomes" id="UP001056120">
    <property type="component" value="Linkage Group LG26"/>
</dbReference>
<proteinExistence type="predicted"/>
<gene>
    <name evidence="1" type="ORF">L1987_78644</name>
</gene>
<reference evidence="2" key="1">
    <citation type="journal article" date="2022" name="Mol. Ecol. Resour.">
        <title>The genomes of chicory, endive, great burdock and yacon provide insights into Asteraceae palaeo-polyploidization history and plant inulin production.</title>
        <authorList>
            <person name="Fan W."/>
            <person name="Wang S."/>
            <person name="Wang H."/>
            <person name="Wang A."/>
            <person name="Jiang F."/>
            <person name="Liu H."/>
            <person name="Zhao H."/>
            <person name="Xu D."/>
            <person name="Zhang Y."/>
        </authorList>
    </citation>
    <scope>NUCLEOTIDE SEQUENCE [LARGE SCALE GENOMIC DNA]</scope>
    <source>
        <strain evidence="2">cv. Yunnan</strain>
    </source>
</reference>
<evidence type="ECO:0000313" key="2">
    <source>
        <dbReference type="Proteomes" id="UP001056120"/>
    </source>
</evidence>
<keyword evidence="2" id="KW-1185">Reference proteome</keyword>
<protein>
    <submittedName>
        <fullName evidence="1">Uncharacterized protein</fullName>
    </submittedName>
</protein>
<dbReference type="EMBL" id="CM042043">
    <property type="protein sequence ID" value="KAI3695645.1"/>
    <property type="molecule type" value="Genomic_DNA"/>
</dbReference>
<reference evidence="1 2" key="2">
    <citation type="journal article" date="2022" name="Mol. Ecol. Resour.">
        <title>The genomes of chicory, endive, great burdock and yacon provide insights into Asteraceae paleo-polyploidization history and plant inulin production.</title>
        <authorList>
            <person name="Fan W."/>
            <person name="Wang S."/>
            <person name="Wang H."/>
            <person name="Wang A."/>
            <person name="Jiang F."/>
            <person name="Liu H."/>
            <person name="Zhao H."/>
            <person name="Xu D."/>
            <person name="Zhang Y."/>
        </authorList>
    </citation>
    <scope>NUCLEOTIDE SEQUENCE [LARGE SCALE GENOMIC DNA]</scope>
    <source>
        <strain evidence="2">cv. Yunnan</strain>
        <tissue evidence="1">Leaves</tissue>
    </source>
</reference>
<accession>A0ACB8ZD84</accession>